<organism evidence="1 2">
    <name type="scientific">Elysia crispata</name>
    <name type="common">lettuce slug</name>
    <dbReference type="NCBI Taxonomy" id="231223"/>
    <lineage>
        <taxon>Eukaryota</taxon>
        <taxon>Metazoa</taxon>
        <taxon>Spiralia</taxon>
        <taxon>Lophotrochozoa</taxon>
        <taxon>Mollusca</taxon>
        <taxon>Gastropoda</taxon>
        <taxon>Heterobranchia</taxon>
        <taxon>Euthyneura</taxon>
        <taxon>Panpulmonata</taxon>
        <taxon>Sacoglossa</taxon>
        <taxon>Placobranchoidea</taxon>
        <taxon>Plakobranchidae</taxon>
        <taxon>Elysia</taxon>
    </lineage>
</organism>
<dbReference type="Proteomes" id="UP001283361">
    <property type="component" value="Unassembled WGS sequence"/>
</dbReference>
<reference evidence="1" key="1">
    <citation type="journal article" date="2023" name="G3 (Bethesda)">
        <title>A reference genome for the long-term kleptoplast-retaining sea slug Elysia crispata morphotype clarki.</title>
        <authorList>
            <person name="Eastman K.E."/>
            <person name="Pendleton A.L."/>
            <person name="Shaikh M.A."/>
            <person name="Suttiyut T."/>
            <person name="Ogas R."/>
            <person name="Tomko P."/>
            <person name="Gavelis G."/>
            <person name="Widhalm J.R."/>
            <person name="Wisecaver J.H."/>
        </authorList>
    </citation>
    <scope>NUCLEOTIDE SEQUENCE</scope>
    <source>
        <strain evidence="1">ECLA1</strain>
    </source>
</reference>
<comment type="caution">
    <text evidence="1">The sequence shown here is derived from an EMBL/GenBank/DDBJ whole genome shotgun (WGS) entry which is preliminary data.</text>
</comment>
<accession>A0AAE0ZCR0</accession>
<dbReference type="EMBL" id="JAWDGP010004222">
    <property type="protein sequence ID" value="KAK3766491.1"/>
    <property type="molecule type" value="Genomic_DNA"/>
</dbReference>
<proteinExistence type="predicted"/>
<protein>
    <submittedName>
        <fullName evidence="1">Uncharacterized protein</fullName>
    </submittedName>
</protein>
<dbReference type="AlphaFoldDB" id="A0AAE0ZCR0"/>
<name>A0AAE0ZCR0_9GAST</name>
<sequence>MSTKQETRFKQFPIAWKESSIFAGEPGIDHMFMFGIRTWDRQHIYFHPQYLGLTTSLSLPSVPGIDNIFMFTTSTLDQPHVYVNISTWDRSHEELQNHRSEFPKRFWLMQIHHHIG</sequence>
<evidence type="ECO:0000313" key="2">
    <source>
        <dbReference type="Proteomes" id="UP001283361"/>
    </source>
</evidence>
<evidence type="ECO:0000313" key="1">
    <source>
        <dbReference type="EMBL" id="KAK3766491.1"/>
    </source>
</evidence>
<gene>
    <name evidence="1" type="ORF">RRG08_059309</name>
</gene>
<keyword evidence="2" id="KW-1185">Reference proteome</keyword>